<comment type="subcellular location">
    <subcellularLocation>
        <location evidence="1">Nucleus</location>
    </subcellularLocation>
</comment>
<evidence type="ECO:0000256" key="4">
    <source>
        <dbReference type="ARBA" id="ARBA00022763"/>
    </source>
</evidence>
<feature type="binding site" evidence="10">
    <location>
        <position position="181"/>
    </location>
    <ligand>
        <name>substrate</name>
    </ligand>
</feature>
<dbReference type="GO" id="GO:0004527">
    <property type="term" value="F:exonuclease activity"/>
    <property type="evidence" value="ECO:0007669"/>
    <property type="project" value="UniProtKB-KW"/>
</dbReference>
<dbReference type="Proteomes" id="UP000663879">
    <property type="component" value="Unassembled WGS sequence"/>
</dbReference>
<feature type="region of interest" description="Disordered" evidence="12">
    <location>
        <begin position="1"/>
        <end position="33"/>
    </location>
</feature>
<evidence type="ECO:0000313" key="14">
    <source>
        <dbReference type="EMBL" id="CAF1099605.1"/>
    </source>
</evidence>
<dbReference type="EMBL" id="CAJNOC010007473">
    <property type="protein sequence ID" value="CAF1099605.1"/>
    <property type="molecule type" value="Genomic_DNA"/>
</dbReference>
<dbReference type="GO" id="GO:0003690">
    <property type="term" value="F:double-stranded DNA binding"/>
    <property type="evidence" value="ECO:0007669"/>
    <property type="project" value="TreeGrafter"/>
</dbReference>
<gene>
    <name evidence="14" type="ORF">OXX778_LOCUS21080</name>
</gene>
<feature type="compositionally biased region" description="Basic and acidic residues" evidence="12">
    <location>
        <begin position="7"/>
        <end position="16"/>
    </location>
</feature>
<dbReference type="AlphaFoldDB" id="A0A814P3X6"/>
<reference evidence="14" key="1">
    <citation type="submission" date="2021-02" db="EMBL/GenBank/DDBJ databases">
        <authorList>
            <person name="Nowell W R."/>
        </authorList>
    </citation>
    <scope>NUCLEOTIDE SEQUENCE</scope>
    <source>
        <strain evidence="14">Ploen Becks lab</strain>
    </source>
</reference>
<evidence type="ECO:0000256" key="9">
    <source>
        <dbReference type="PIRSR" id="PIRSR610347-1"/>
    </source>
</evidence>
<dbReference type="GO" id="GO:0005634">
    <property type="term" value="C:nucleus"/>
    <property type="evidence" value="ECO:0007669"/>
    <property type="project" value="UniProtKB-SubCell"/>
</dbReference>
<proteinExistence type="inferred from homology"/>
<evidence type="ECO:0000256" key="11">
    <source>
        <dbReference type="PIRSR" id="PIRSR610347-3"/>
    </source>
</evidence>
<organism evidence="14 15">
    <name type="scientific">Brachionus calyciflorus</name>
    <dbReference type="NCBI Taxonomy" id="104777"/>
    <lineage>
        <taxon>Eukaryota</taxon>
        <taxon>Metazoa</taxon>
        <taxon>Spiralia</taxon>
        <taxon>Gnathifera</taxon>
        <taxon>Rotifera</taxon>
        <taxon>Eurotatoria</taxon>
        <taxon>Monogononta</taxon>
        <taxon>Pseudotrocha</taxon>
        <taxon>Ploima</taxon>
        <taxon>Brachionidae</taxon>
        <taxon>Brachionus</taxon>
    </lineage>
</organism>
<evidence type="ECO:0000256" key="12">
    <source>
        <dbReference type="SAM" id="MobiDB-lite"/>
    </source>
</evidence>
<keyword evidence="15" id="KW-1185">Reference proteome</keyword>
<comment type="caution">
    <text evidence="14">The sequence shown here is derived from an EMBL/GenBank/DDBJ whole genome shotgun (WGS) entry which is preliminary data.</text>
</comment>
<keyword evidence="8" id="KW-0539">Nucleus</keyword>
<dbReference type="GO" id="GO:0006281">
    <property type="term" value="P:DNA repair"/>
    <property type="evidence" value="ECO:0007669"/>
    <property type="project" value="UniProtKB-KW"/>
</dbReference>
<feature type="domain" description="PBZ-type" evidence="13">
    <location>
        <begin position="32"/>
        <end position="56"/>
    </location>
</feature>
<evidence type="ECO:0000256" key="10">
    <source>
        <dbReference type="PIRSR" id="PIRSR610347-2"/>
    </source>
</evidence>
<dbReference type="PANTHER" id="PTHR12415:SF0">
    <property type="entry name" value="TYROSYL-DNA PHOSPHODIESTERASE 1"/>
    <property type="match status" value="1"/>
</dbReference>
<comment type="similarity">
    <text evidence="2">Belongs to the tyrosyl-DNA phosphodiesterase family.</text>
</comment>
<keyword evidence="6" id="KW-0269">Exonuclease</keyword>
<dbReference type="GO" id="GO:0003697">
    <property type="term" value="F:single-stranded DNA binding"/>
    <property type="evidence" value="ECO:0007669"/>
    <property type="project" value="TreeGrafter"/>
</dbReference>
<evidence type="ECO:0000256" key="5">
    <source>
        <dbReference type="ARBA" id="ARBA00022801"/>
    </source>
</evidence>
<dbReference type="OrthoDB" id="47785at2759"/>
<evidence type="ECO:0000256" key="6">
    <source>
        <dbReference type="ARBA" id="ARBA00022839"/>
    </source>
</evidence>
<dbReference type="InterPro" id="IPR019406">
    <property type="entry name" value="APLF_PBZ"/>
</dbReference>
<dbReference type="Pfam" id="PF10283">
    <property type="entry name" value="zf-CCHH"/>
    <property type="match status" value="1"/>
</dbReference>
<evidence type="ECO:0000313" key="15">
    <source>
        <dbReference type="Proteomes" id="UP000663879"/>
    </source>
</evidence>
<dbReference type="GO" id="GO:0017005">
    <property type="term" value="F:3'-tyrosyl-DNA phosphodiesterase activity"/>
    <property type="evidence" value="ECO:0007669"/>
    <property type="project" value="TreeGrafter"/>
</dbReference>
<evidence type="ECO:0000256" key="7">
    <source>
        <dbReference type="ARBA" id="ARBA00023204"/>
    </source>
</evidence>
<dbReference type="Gene3D" id="3.30.870.10">
    <property type="entry name" value="Endonuclease Chain A"/>
    <property type="match status" value="2"/>
</dbReference>
<protein>
    <recommendedName>
        <fullName evidence="13">PBZ-type domain-containing protein</fullName>
    </recommendedName>
</protein>
<evidence type="ECO:0000256" key="8">
    <source>
        <dbReference type="ARBA" id="ARBA00023242"/>
    </source>
</evidence>
<feature type="active site" description="Nucleophile" evidence="9">
    <location>
        <position position="179"/>
    </location>
</feature>
<evidence type="ECO:0000256" key="2">
    <source>
        <dbReference type="ARBA" id="ARBA00010205"/>
    </source>
</evidence>
<evidence type="ECO:0000256" key="3">
    <source>
        <dbReference type="ARBA" id="ARBA00022722"/>
    </source>
</evidence>
<feature type="active site" description="Proton donor/acceptor" evidence="9">
    <location>
        <position position="410"/>
    </location>
</feature>
<dbReference type="SUPFAM" id="SSF56024">
    <property type="entry name" value="Phospholipase D/nuclease"/>
    <property type="match status" value="2"/>
</dbReference>
<keyword evidence="7" id="KW-0234">DNA repair</keyword>
<feature type="binding site" evidence="10">
    <location>
        <position position="412"/>
    </location>
    <ligand>
        <name>substrate</name>
    </ligand>
</feature>
<dbReference type="PANTHER" id="PTHR12415">
    <property type="entry name" value="TYROSYL-DNA PHOSPHODIESTERASE 1"/>
    <property type="match status" value="1"/>
</dbReference>
<keyword evidence="4" id="KW-0227">DNA damage</keyword>
<evidence type="ECO:0000259" key="13">
    <source>
        <dbReference type="Pfam" id="PF10283"/>
    </source>
</evidence>
<sequence length="505" mass="58572">MPKRKHENLSDDKSNESDLIVLSDDENDVQPKSNCKYGSKCYRKNPEHLKEFSHPESQIQTSPSTSSSLFKNTLTSKQNLIYLTKIHNVPNSSKINSTYSKSLRDILSENKSEFIESAQFNYMHDLEWLLDQYPKENREKPLTIIHGNSKRSELDELADVYPQVNLIKARLESAYGTHHTKMMFLLYKTGLKIIIHTSNLIEGDWAMKTQGMWISDLFPKIDPESKKSPFTYDSKTKFKNYLLTYLEHYRETKLEHWMDIIKSHDMTSAYVFLIGSCPGRYPSTKKIFGHIRLRKVLTDYLKLTPTPVDKPDRLVCQFSSIGSLGPTEDKWLCKEFSHSLSACDKPLSPKVTKPILIYPSMEDVCKSFEGPLAGGSLPYSKTVAVKQPYLNDFFYRWKAESTGRTRASPHIKTFARYSNDFKKLYWFLLTSANLSKAAWGSYEKNESQYHILSYEIGVLFIPSILNDEKEYFSLEQDEFLVPYDLPPTKYTDKDKPWLVDYLINL</sequence>
<name>A0A814P3X6_9BILA</name>
<dbReference type="Pfam" id="PF06087">
    <property type="entry name" value="Tyr-DNA_phospho"/>
    <property type="match status" value="1"/>
</dbReference>
<evidence type="ECO:0000256" key="1">
    <source>
        <dbReference type="ARBA" id="ARBA00004123"/>
    </source>
</evidence>
<dbReference type="InterPro" id="IPR010347">
    <property type="entry name" value="Tdp1"/>
</dbReference>
<keyword evidence="3" id="KW-0540">Nuclease</keyword>
<keyword evidence="5" id="KW-0378">Hydrolase</keyword>
<accession>A0A814P3X6</accession>
<feature type="site" description="Interaction with DNA" evidence="11">
    <location>
        <position position="435"/>
    </location>
</feature>